<comment type="subcellular location">
    <subcellularLocation>
        <location evidence="1 5">Bacterial flagellum basal body</location>
    </subcellularLocation>
</comment>
<dbReference type="Proteomes" id="UP000554286">
    <property type="component" value="Unassembled WGS sequence"/>
</dbReference>
<dbReference type="SUPFAM" id="SSF117143">
    <property type="entry name" value="Flagellar hook protein flgE"/>
    <property type="match status" value="1"/>
</dbReference>
<dbReference type="PANTHER" id="PTHR30435:SF1">
    <property type="entry name" value="FLAGELLAR HOOK PROTEIN FLGE"/>
    <property type="match status" value="1"/>
</dbReference>
<dbReference type="InterPro" id="IPR011491">
    <property type="entry name" value="FlgE_D2"/>
</dbReference>
<dbReference type="Pfam" id="PF07559">
    <property type="entry name" value="FlgE_D2"/>
    <property type="match status" value="1"/>
</dbReference>
<evidence type="ECO:0000259" key="8">
    <source>
        <dbReference type="Pfam" id="PF07559"/>
    </source>
</evidence>
<organism evidence="10 11">
    <name type="scientific">Roseospira visakhapatnamensis</name>
    <dbReference type="NCBI Taxonomy" id="390880"/>
    <lineage>
        <taxon>Bacteria</taxon>
        <taxon>Pseudomonadati</taxon>
        <taxon>Pseudomonadota</taxon>
        <taxon>Alphaproteobacteria</taxon>
        <taxon>Rhodospirillales</taxon>
        <taxon>Rhodospirillaceae</taxon>
        <taxon>Roseospira</taxon>
    </lineage>
</organism>
<dbReference type="EMBL" id="JACIGK010000006">
    <property type="protein sequence ID" value="MBB4265506.1"/>
    <property type="molecule type" value="Genomic_DNA"/>
</dbReference>
<evidence type="ECO:0000259" key="6">
    <source>
        <dbReference type="Pfam" id="PF00460"/>
    </source>
</evidence>
<proteinExistence type="inferred from homology"/>
<gene>
    <name evidence="10" type="ORF">GGD89_001125</name>
</gene>
<evidence type="ECO:0000256" key="5">
    <source>
        <dbReference type="RuleBase" id="RU362116"/>
    </source>
</evidence>
<dbReference type="InterPro" id="IPR001444">
    <property type="entry name" value="Flag_bb_rod_N"/>
</dbReference>
<dbReference type="Pfam" id="PF06429">
    <property type="entry name" value="Flg_bbr_C"/>
    <property type="match status" value="1"/>
</dbReference>
<dbReference type="InterPro" id="IPR037925">
    <property type="entry name" value="FlgE/F/G-like"/>
</dbReference>
<dbReference type="AlphaFoldDB" id="A0A7W6W9I0"/>
<dbReference type="GO" id="GO:0009424">
    <property type="term" value="C:bacterial-type flagellum hook"/>
    <property type="evidence" value="ECO:0007669"/>
    <property type="project" value="TreeGrafter"/>
</dbReference>
<evidence type="ECO:0000256" key="3">
    <source>
        <dbReference type="ARBA" id="ARBA00019015"/>
    </source>
</evidence>
<reference evidence="10 11" key="1">
    <citation type="submission" date="2020-08" db="EMBL/GenBank/DDBJ databases">
        <title>Genome sequencing of Purple Non-Sulfur Bacteria from various extreme environments.</title>
        <authorList>
            <person name="Mayer M."/>
        </authorList>
    </citation>
    <scope>NUCLEOTIDE SEQUENCE [LARGE SCALE GENOMIC DNA]</scope>
    <source>
        <strain evidence="10 11">JA131</strain>
    </source>
</reference>
<keyword evidence="10" id="KW-0969">Cilium</keyword>
<feature type="domain" description="Flagellar basal-body/hook protein C-terminal" evidence="7">
    <location>
        <begin position="379"/>
        <end position="422"/>
    </location>
</feature>
<evidence type="ECO:0000256" key="1">
    <source>
        <dbReference type="ARBA" id="ARBA00004117"/>
    </source>
</evidence>
<dbReference type="InterPro" id="IPR037058">
    <property type="entry name" value="Falgellar_hook_FlgE_sf"/>
</dbReference>
<evidence type="ECO:0000259" key="7">
    <source>
        <dbReference type="Pfam" id="PF06429"/>
    </source>
</evidence>
<evidence type="ECO:0000256" key="2">
    <source>
        <dbReference type="ARBA" id="ARBA00009677"/>
    </source>
</evidence>
<accession>A0A7W6W9I0</accession>
<evidence type="ECO:0000313" key="11">
    <source>
        <dbReference type="Proteomes" id="UP000554286"/>
    </source>
</evidence>
<feature type="domain" description="Flagellar basal body rod protein N-terminal" evidence="6">
    <location>
        <begin position="8"/>
        <end position="38"/>
    </location>
</feature>
<comment type="caution">
    <text evidence="10">The sequence shown here is derived from an EMBL/GenBank/DDBJ whole genome shotgun (WGS) entry which is preliminary data.</text>
</comment>
<dbReference type="NCBIfam" id="TIGR03506">
    <property type="entry name" value="FlgEFG_subfam"/>
    <property type="match status" value="1"/>
</dbReference>
<dbReference type="Gene3D" id="2.60.98.20">
    <property type="entry name" value="Flagellar hook protein FlgE"/>
    <property type="match status" value="1"/>
</dbReference>
<comment type="similarity">
    <text evidence="2 5">Belongs to the flagella basal body rod proteins family.</text>
</comment>
<dbReference type="InterPro" id="IPR020013">
    <property type="entry name" value="Flagellar_FlgE/F/G"/>
</dbReference>
<evidence type="ECO:0000259" key="9">
    <source>
        <dbReference type="Pfam" id="PF22692"/>
    </source>
</evidence>
<dbReference type="GO" id="GO:0071978">
    <property type="term" value="P:bacterial-type flagellum-dependent swarming motility"/>
    <property type="evidence" value="ECO:0007669"/>
    <property type="project" value="TreeGrafter"/>
</dbReference>
<feature type="domain" description="Flagellar hook protein FlgE D2" evidence="8">
    <location>
        <begin position="182"/>
        <end position="319"/>
    </location>
</feature>
<feature type="domain" description="Flagellar hook protein FlgE/F/G-like D1" evidence="9">
    <location>
        <begin position="86"/>
        <end position="142"/>
    </location>
</feature>
<evidence type="ECO:0000256" key="4">
    <source>
        <dbReference type="ARBA" id="ARBA00023143"/>
    </source>
</evidence>
<evidence type="ECO:0000313" key="10">
    <source>
        <dbReference type="EMBL" id="MBB4265506.1"/>
    </source>
</evidence>
<keyword evidence="4 5" id="KW-0975">Bacterial flagellum</keyword>
<dbReference type="Pfam" id="PF22692">
    <property type="entry name" value="LlgE_F_G_D1"/>
    <property type="match status" value="1"/>
</dbReference>
<dbReference type="InterPro" id="IPR053967">
    <property type="entry name" value="LlgE_F_G-like_D1"/>
</dbReference>
<dbReference type="GO" id="GO:0009425">
    <property type="term" value="C:bacterial-type flagellum basal body"/>
    <property type="evidence" value="ECO:0007669"/>
    <property type="project" value="UniProtKB-SubCell"/>
</dbReference>
<sequence length="425" mass="43788">MSSLSSSMNIAVTALNAQSAAVSSISNNLANSQTIGYKSTQASFYSLVTGTSSQRNFTGGGVIANPAQNIAQQGMIIGTENDTDMAIDGDGFFAVTTSTASDVFAYTRAGDFFPDDDGYLVNSNGYFLQGYPTDEQGVVIGNTSPASLEAVNIHAVTGTAVATSDLALQANLPATAAIGDTLTTSVEIFDSLGVAHTVTLTYEKTAINTWDMTVSDPVLSSDGTTVSGTTTPATLTLTFDDGRLDTASADPFPIAITGWTTGASDSAIAYDPGTSGLADGLSQYAPGNTDGDVKIEVDRVVQNGVRYGAFYSSTVTQDGLVYANFDNGVSYPIYQVPLGTFTNVNGLEAISGNAYLPTTQSGTATFVTAGTAGSGAVFSGSLESSTVDTADEFSKLITAQQAYSAASEVIQSAQEMFDDIINAKR</sequence>
<protein>
    <recommendedName>
        <fullName evidence="3 5">Flagellar hook protein FlgE</fullName>
    </recommendedName>
</protein>
<dbReference type="NCBIfam" id="NF004242">
    <property type="entry name" value="PRK05682.2-1"/>
    <property type="match status" value="1"/>
</dbReference>
<comment type="function">
    <text evidence="5">A flexible structure which links the flagellar filament to the drive apparatus in the basal body.</text>
</comment>
<dbReference type="Pfam" id="PF00460">
    <property type="entry name" value="Flg_bb_rod"/>
    <property type="match status" value="1"/>
</dbReference>
<keyword evidence="11" id="KW-1185">Reference proteome</keyword>
<keyword evidence="10" id="KW-0282">Flagellum</keyword>
<dbReference type="PANTHER" id="PTHR30435">
    <property type="entry name" value="FLAGELLAR PROTEIN"/>
    <property type="match status" value="1"/>
</dbReference>
<name>A0A7W6W9I0_9PROT</name>
<dbReference type="GO" id="GO:0005829">
    <property type="term" value="C:cytosol"/>
    <property type="evidence" value="ECO:0007669"/>
    <property type="project" value="TreeGrafter"/>
</dbReference>
<dbReference type="InterPro" id="IPR010930">
    <property type="entry name" value="Flg_bb/hook_C_dom"/>
</dbReference>
<dbReference type="RefSeq" id="WP_184043123.1">
    <property type="nucleotide sequence ID" value="NZ_JACIGK010000006.1"/>
</dbReference>
<keyword evidence="10" id="KW-0966">Cell projection</keyword>